<reference evidence="2 3" key="1">
    <citation type="submission" date="2013-11" db="EMBL/GenBank/DDBJ databases">
        <title>Draft genome sequence and annotation of the entomopathogenic bacterium, Xenorhabdus cabanillasi strain JM26.</title>
        <authorList>
            <person name="Gualtieri M."/>
            <person name="Ogier J.C."/>
            <person name="Pages S."/>
            <person name="Givaudan A."/>
            <person name="Gaudriault S."/>
        </authorList>
    </citation>
    <scope>NUCLEOTIDE SEQUENCE [LARGE SCALE GENOMIC DNA]</scope>
    <source>
        <strain evidence="2 3">JM26</strain>
    </source>
</reference>
<gene>
    <name evidence="2" type="ORF">XCR1_1360005</name>
</gene>
<keyword evidence="1" id="KW-0472">Membrane</keyword>
<keyword evidence="1" id="KW-0812">Transmembrane</keyword>
<accession>W1INM9</accession>
<sequence>MSRDQILERILYSHYLEQVYSTATGRVDKFISVLMFIFGSTIVFNGNPYVFGFLIVALTAIQTNFQFALKSGLAKKKAADYLKLHTLESKYDDQALMDKLLELEGSDEILWSSLQNIAVLKTQIKLEVQPDLQEKLTLSGKLTKLVFA</sequence>
<dbReference type="OrthoDB" id="6466932at2"/>
<dbReference type="Proteomes" id="UP000019197">
    <property type="component" value="Unassembled WGS sequence"/>
</dbReference>
<dbReference type="RefSeq" id="WP_038260879.1">
    <property type="nucleotide sequence ID" value="NZ_CAWLVK010000042.1"/>
</dbReference>
<name>W1INM9_9GAMM</name>
<protein>
    <submittedName>
        <fullName evidence="2">Uncharacterized protein</fullName>
    </submittedName>
</protein>
<dbReference type="EMBL" id="CBXE010000042">
    <property type="protein sequence ID" value="CDL80097.1"/>
    <property type="molecule type" value="Genomic_DNA"/>
</dbReference>
<feature type="transmembrane region" description="Helical" evidence="1">
    <location>
        <begin position="27"/>
        <end position="44"/>
    </location>
</feature>
<evidence type="ECO:0000313" key="2">
    <source>
        <dbReference type="EMBL" id="CDL80097.1"/>
    </source>
</evidence>
<comment type="caution">
    <text evidence="2">The sequence shown here is derived from an EMBL/GenBank/DDBJ whole genome shotgun (WGS) entry which is preliminary data.</text>
</comment>
<evidence type="ECO:0000256" key="1">
    <source>
        <dbReference type="SAM" id="Phobius"/>
    </source>
</evidence>
<proteinExistence type="predicted"/>
<keyword evidence="1" id="KW-1133">Transmembrane helix</keyword>
<organism evidence="2 3">
    <name type="scientific">Xenorhabdus cabanillasii JM26</name>
    <dbReference type="NCBI Taxonomy" id="1427517"/>
    <lineage>
        <taxon>Bacteria</taxon>
        <taxon>Pseudomonadati</taxon>
        <taxon>Pseudomonadota</taxon>
        <taxon>Gammaproteobacteria</taxon>
        <taxon>Enterobacterales</taxon>
        <taxon>Morganellaceae</taxon>
        <taxon>Xenorhabdus</taxon>
    </lineage>
</organism>
<dbReference type="AlphaFoldDB" id="W1INM9"/>
<evidence type="ECO:0000313" key="3">
    <source>
        <dbReference type="Proteomes" id="UP000019197"/>
    </source>
</evidence>